<sequence>MMEKEYAFYRGEEILATGTIAEIARTVGVKVETIKWYKYPSSKKRSTYSSLVPLDDEEDVS</sequence>
<keyword evidence="2" id="KW-1185">Reference proteome</keyword>
<dbReference type="EMBL" id="CP011366">
    <property type="protein sequence ID" value="AKG74389.1"/>
    <property type="molecule type" value="Genomic_DNA"/>
</dbReference>
<name>A0ABM5TAH0_9STAP</name>
<reference evidence="1 2" key="1">
    <citation type="journal article" date="2015" name="Int. J. Syst. Evol. Microbiol.">
        <title>Complete genome sequence of Salinicoccus halodurans H3B36, isolated from the Qaidam Basin in China.</title>
        <authorList>
            <person name="Jiang K."/>
            <person name="Xue Y."/>
            <person name="Ma Y."/>
        </authorList>
    </citation>
    <scope>NUCLEOTIDE SEQUENCE [LARGE SCALE GENOMIC DNA]</scope>
    <source>
        <strain evidence="1 2">H3B36</strain>
    </source>
</reference>
<organism evidence="1 2">
    <name type="scientific">Salinicoccus halodurans</name>
    <dbReference type="NCBI Taxonomy" id="407035"/>
    <lineage>
        <taxon>Bacteria</taxon>
        <taxon>Bacillati</taxon>
        <taxon>Bacillota</taxon>
        <taxon>Bacilli</taxon>
        <taxon>Bacillales</taxon>
        <taxon>Staphylococcaceae</taxon>
        <taxon>Salinicoccus</taxon>
    </lineage>
</organism>
<protein>
    <recommendedName>
        <fullName evidence="3">Phage protein</fullName>
    </recommendedName>
</protein>
<evidence type="ECO:0000313" key="1">
    <source>
        <dbReference type="EMBL" id="AKG74389.1"/>
    </source>
</evidence>
<gene>
    <name evidence="1" type="ORF">AAT16_09165</name>
</gene>
<proteinExistence type="predicted"/>
<evidence type="ECO:0008006" key="3">
    <source>
        <dbReference type="Google" id="ProtNLM"/>
    </source>
</evidence>
<dbReference type="Proteomes" id="UP000034029">
    <property type="component" value="Chromosome"/>
</dbReference>
<evidence type="ECO:0000313" key="2">
    <source>
        <dbReference type="Proteomes" id="UP000034029"/>
    </source>
</evidence>
<reference evidence="2" key="2">
    <citation type="submission" date="2015-04" db="EMBL/GenBank/DDBJ databases">
        <title>Complete genome sequence of Salinicoccus halodurans strain H3B36, isolated from the Qaidam basin of China.</title>
        <authorList>
            <person name="Ma Y."/>
            <person name="Jiang K."/>
            <person name="Xue Y."/>
        </authorList>
    </citation>
    <scope>NUCLEOTIDE SEQUENCE [LARGE SCALE GENOMIC DNA]</scope>
    <source>
        <strain evidence="2">H3B36</strain>
    </source>
</reference>
<accession>A0ABM5TAH0</accession>